<dbReference type="Proteomes" id="UP000033393">
    <property type="component" value="Unassembled WGS sequence"/>
</dbReference>
<gene>
    <name evidence="2" type="ORF">UK23_00190</name>
</gene>
<evidence type="ECO:0000313" key="3">
    <source>
        <dbReference type="Proteomes" id="UP000033393"/>
    </source>
</evidence>
<dbReference type="Gene3D" id="3.90.1200.10">
    <property type="match status" value="1"/>
</dbReference>
<reference evidence="2 3" key="1">
    <citation type="submission" date="2015-02" db="EMBL/GenBank/DDBJ databases">
        <authorList>
            <person name="Ju K.-S."/>
            <person name="Doroghazi J.R."/>
            <person name="Metcalf W."/>
        </authorList>
    </citation>
    <scope>NUCLEOTIDE SEQUENCE [LARGE SCALE GENOMIC DNA]</scope>
    <source>
        <strain evidence="2 3">NRRL B-16140</strain>
    </source>
</reference>
<dbReference type="AlphaFoldDB" id="A0A0F0HCV6"/>
<comment type="caution">
    <text evidence="2">The sequence shown here is derived from an EMBL/GenBank/DDBJ whole genome shotgun (WGS) entry which is preliminary data.</text>
</comment>
<evidence type="ECO:0000313" key="2">
    <source>
        <dbReference type="EMBL" id="KJK53484.1"/>
    </source>
</evidence>
<keyword evidence="3" id="KW-1185">Reference proteome</keyword>
<accession>A0A0F0HCV6</accession>
<dbReference type="Pfam" id="PF01636">
    <property type="entry name" value="APH"/>
    <property type="match status" value="1"/>
</dbReference>
<dbReference type="InterPro" id="IPR002575">
    <property type="entry name" value="Aminoglycoside_PTrfase"/>
</dbReference>
<dbReference type="SUPFAM" id="SSF56112">
    <property type="entry name" value="Protein kinase-like (PK-like)"/>
    <property type="match status" value="1"/>
</dbReference>
<evidence type="ECO:0000259" key="1">
    <source>
        <dbReference type="Pfam" id="PF01636"/>
    </source>
</evidence>
<dbReference type="PATRIC" id="fig|68170.10.peg.39"/>
<name>A0A0F0HCV6_LENAE</name>
<feature type="domain" description="Aminoglycoside phosphotransferase" evidence="1">
    <location>
        <begin position="24"/>
        <end position="110"/>
    </location>
</feature>
<organism evidence="2 3">
    <name type="scientific">Lentzea aerocolonigenes</name>
    <name type="common">Lechevalieria aerocolonigenes</name>
    <name type="synonym">Saccharothrix aerocolonigenes</name>
    <dbReference type="NCBI Taxonomy" id="68170"/>
    <lineage>
        <taxon>Bacteria</taxon>
        <taxon>Bacillati</taxon>
        <taxon>Actinomycetota</taxon>
        <taxon>Actinomycetes</taxon>
        <taxon>Pseudonocardiales</taxon>
        <taxon>Pseudonocardiaceae</taxon>
        <taxon>Lentzea</taxon>
    </lineage>
</organism>
<protein>
    <recommendedName>
        <fullName evidence="1">Aminoglycoside phosphotransferase domain-containing protein</fullName>
    </recommendedName>
</protein>
<dbReference type="InterPro" id="IPR011009">
    <property type="entry name" value="Kinase-like_dom_sf"/>
</dbReference>
<dbReference type="EMBL" id="JYJG01000001">
    <property type="protein sequence ID" value="KJK53484.1"/>
    <property type="molecule type" value="Genomic_DNA"/>
</dbReference>
<proteinExistence type="predicted"/>
<sequence length="252" mass="28411">MNHTNPAARHGSTVTHPAQPWTPTVHAFLRHLEAEGFEAAPRVVGSGFDDAGDEVLTWLPGILYAECVWPDPVYALHEVGALLRRLHTVSRSFTPPPDARWMPWSLRSRTDDAVISHGNIAPWHVVFRDERPAGLIGWEYAGPVDPLDEVAVTGWYCAQLFDDDVAERIGLPAAETRAEWFRSFLDGYGLPQNARADLVDRILRFVITDNGWYARIQGFTRESRDADGLWTLAWQSRAALWTLEHRDLLTPP</sequence>